<evidence type="ECO:0000313" key="1">
    <source>
        <dbReference type="EMBL" id="MBD8024212.1"/>
    </source>
</evidence>
<evidence type="ECO:0008006" key="3">
    <source>
        <dbReference type="Google" id="ProtNLM"/>
    </source>
</evidence>
<dbReference type="SUPFAM" id="SSF55961">
    <property type="entry name" value="Bet v1-like"/>
    <property type="match status" value="1"/>
</dbReference>
<comment type="caution">
    <text evidence="1">The sequence shown here is derived from an EMBL/GenBank/DDBJ whole genome shotgun (WGS) entry which is preliminary data.</text>
</comment>
<sequence length="166" mass="18320">MPAEYSFVSRWSVPAGAERVWRETVRMITTPSGDGAPDPTGPGTTWWPGVRFEDAPPSLAAGATLRLTVRSPLCYRLRVRLTVDDVGPGRTLAASSAGDLRGRGRVSVEPDGDAASVVVFHWDVVTERRWMNTWAWALRPAFERAHAHVMRAGERGLRKELARRTG</sequence>
<dbReference type="Proteomes" id="UP000602532">
    <property type="component" value="Unassembled WGS sequence"/>
</dbReference>
<dbReference type="EMBL" id="JACSPM010000003">
    <property type="protein sequence ID" value="MBD8024212.1"/>
    <property type="molecule type" value="Genomic_DNA"/>
</dbReference>
<reference evidence="1 2" key="1">
    <citation type="submission" date="2020-08" db="EMBL/GenBank/DDBJ databases">
        <title>A Genomic Blueprint of the Chicken Gut Microbiome.</title>
        <authorList>
            <person name="Gilroy R."/>
            <person name="Ravi A."/>
            <person name="Getino M."/>
            <person name="Pursley I."/>
            <person name="Horton D.L."/>
            <person name="Alikhan N.-F."/>
            <person name="Baker D."/>
            <person name="Gharbi K."/>
            <person name="Hall N."/>
            <person name="Watson M."/>
            <person name="Adriaenssens E.M."/>
            <person name="Foster-Nyarko E."/>
            <person name="Jarju S."/>
            <person name="Secka A."/>
            <person name="Antonio M."/>
            <person name="Oren A."/>
            <person name="Chaudhuri R."/>
            <person name="La Ragione R.M."/>
            <person name="Hildebrand F."/>
            <person name="Pallen M.J."/>
        </authorList>
    </citation>
    <scope>NUCLEOTIDE SEQUENCE [LARGE SCALE GENOMIC DNA]</scope>
    <source>
        <strain evidence="1 2">Sa1CUA4</strain>
    </source>
</reference>
<accession>A0ABR8X4H0</accession>
<gene>
    <name evidence="1" type="ORF">H9622_11495</name>
</gene>
<dbReference type="RefSeq" id="WP_191766529.1">
    <property type="nucleotide sequence ID" value="NZ_JACSPM010000003.1"/>
</dbReference>
<name>A0ABR8X4H0_9MICO</name>
<evidence type="ECO:0000313" key="2">
    <source>
        <dbReference type="Proteomes" id="UP000602532"/>
    </source>
</evidence>
<proteinExistence type="predicted"/>
<protein>
    <recommendedName>
        <fullName evidence="3">SRPBCC family protein</fullName>
    </recommendedName>
</protein>
<keyword evidence="2" id="KW-1185">Reference proteome</keyword>
<organism evidence="1 2">
    <name type="scientific">Microbacterium gallinarum</name>
    <dbReference type="NCBI Taxonomy" id="2762209"/>
    <lineage>
        <taxon>Bacteria</taxon>
        <taxon>Bacillati</taxon>
        <taxon>Actinomycetota</taxon>
        <taxon>Actinomycetes</taxon>
        <taxon>Micrococcales</taxon>
        <taxon>Microbacteriaceae</taxon>
        <taxon>Microbacterium</taxon>
    </lineage>
</organism>